<dbReference type="NCBIfam" id="TIGR02072">
    <property type="entry name" value="BioC"/>
    <property type="match status" value="1"/>
</dbReference>
<evidence type="ECO:0000256" key="3">
    <source>
        <dbReference type="ARBA" id="ARBA00012327"/>
    </source>
</evidence>
<evidence type="ECO:0000313" key="11">
    <source>
        <dbReference type="Proteomes" id="UP000015462"/>
    </source>
</evidence>
<dbReference type="RefSeq" id="WP_016390568.1">
    <property type="nucleotide sequence ID" value="NZ_KE646808.1"/>
</dbReference>
<comment type="function">
    <text evidence="8">Converts the free carboxyl group of a malonyl-thioester to its methyl ester by transfer of a methyl group from S-adenosyl-L-methionine (SAM). It allows to synthesize pimeloyl-ACP via the fatty acid synthetic pathway.</text>
</comment>
<comment type="catalytic activity">
    <reaction evidence="1 8">
        <text>malonyl-[ACP] + S-adenosyl-L-methionine = malonyl-[ACP] methyl ester + S-adenosyl-L-homocysteine</text>
        <dbReference type="Rhea" id="RHEA:17105"/>
        <dbReference type="Rhea" id="RHEA-COMP:9623"/>
        <dbReference type="Rhea" id="RHEA-COMP:9954"/>
        <dbReference type="ChEBI" id="CHEBI:57856"/>
        <dbReference type="ChEBI" id="CHEBI:59789"/>
        <dbReference type="ChEBI" id="CHEBI:78449"/>
        <dbReference type="ChEBI" id="CHEBI:78845"/>
        <dbReference type="EC" id="2.1.1.197"/>
    </reaction>
</comment>
<organism evidence="10 11">
    <name type="scientific">Cycloclasticus pugetii</name>
    <dbReference type="NCBI Taxonomy" id="34068"/>
    <lineage>
        <taxon>Bacteria</taxon>
        <taxon>Pseudomonadati</taxon>
        <taxon>Pseudomonadota</taxon>
        <taxon>Gammaproteobacteria</taxon>
        <taxon>Thiotrichales</taxon>
        <taxon>Piscirickettsiaceae</taxon>
        <taxon>Cycloclasticus</taxon>
    </lineage>
</organism>
<comment type="caution">
    <text evidence="10">The sequence shown here is derived from an EMBL/GenBank/DDBJ whole genome shotgun (WGS) entry which is preliminary data.</text>
</comment>
<comment type="similarity">
    <text evidence="8">Belongs to the methyltransferase superfamily.</text>
</comment>
<dbReference type="AlphaFoldDB" id="A0AB33Z0P2"/>
<evidence type="ECO:0000313" key="10">
    <source>
        <dbReference type="EMBL" id="EPD12778.1"/>
    </source>
</evidence>
<dbReference type="InterPro" id="IPR011814">
    <property type="entry name" value="BioC"/>
</dbReference>
<dbReference type="GO" id="GO:0010340">
    <property type="term" value="F:carboxyl-O-methyltransferase activity"/>
    <property type="evidence" value="ECO:0007669"/>
    <property type="project" value="UniProtKB-UniRule"/>
</dbReference>
<reference evidence="10 11" key="1">
    <citation type="journal article" date="2013" name="Genome Announc.">
        <title>Genome Sequence of the Pyrene- and Fluoranthene-Degrading Bacterium Cycloclasticus sp. Strain PY97M.</title>
        <authorList>
            <person name="Cui Z."/>
            <person name="Xu G."/>
            <person name="Li Q."/>
            <person name="Gao W."/>
            <person name="Zheng L."/>
        </authorList>
    </citation>
    <scope>NUCLEOTIDE SEQUENCE [LARGE SCALE GENOMIC DNA]</scope>
    <source>
        <strain evidence="10 11">PY97M</strain>
    </source>
</reference>
<keyword evidence="4 8" id="KW-0489">Methyltransferase</keyword>
<evidence type="ECO:0000256" key="5">
    <source>
        <dbReference type="ARBA" id="ARBA00022679"/>
    </source>
</evidence>
<dbReference type="EC" id="2.1.1.197" evidence="3 8"/>
<dbReference type="EMBL" id="ASHL01000006">
    <property type="protein sequence ID" value="EPD12778.1"/>
    <property type="molecule type" value="Genomic_DNA"/>
</dbReference>
<evidence type="ECO:0000256" key="1">
    <source>
        <dbReference type="ARBA" id="ARBA00000852"/>
    </source>
</evidence>
<comment type="pathway">
    <text evidence="2 8">Cofactor biosynthesis; biotin biosynthesis.</text>
</comment>
<name>A0AB33Z0P2_9GAMM</name>
<dbReference type="CDD" id="cd02440">
    <property type="entry name" value="AdoMet_MTases"/>
    <property type="match status" value="1"/>
</dbReference>
<sequence>MSVGGFQKVTYSKEMVRQSFDSASQNYNEHTSLQRLIGDHLLLHKKAQNHANQSVLDIGAGTGYLTKKLFELNEVKDVYALDIAIGMLKHARHYLGALQAKGVICADAEKLPLNDGVMDVIYSNLAFQWCENLEKVFAQAHRVLQPKGLFVFSTFGPATLTELKSSWQQSDKAVHVNSFVGEEVIRQALQHAGFYDITILTDNVVNYYSSPKQLMVSLKGMGAHNMNQGRRLGLTGVKSFKAMLKAYESLRTEQGVPATFQAVYVYAKKSE</sequence>
<keyword evidence="11" id="KW-1185">Reference proteome</keyword>
<dbReference type="GO" id="GO:0102130">
    <property type="term" value="F:malonyl-CoA methyltransferase activity"/>
    <property type="evidence" value="ECO:0007669"/>
    <property type="project" value="UniProtKB-EC"/>
</dbReference>
<dbReference type="InterPro" id="IPR050602">
    <property type="entry name" value="Malonyl-ACP_OMT"/>
</dbReference>
<dbReference type="Proteomes" id="UP000015462">
    <property type="component" value="Unassembled WGS sequence"/>
</dbReference>
<evidence type="ECO:0000256" key="4">
    <source>
        <dbReference type="ARBA" id="ARBA00022603"/>
    </source>
</evidence>
<evidence type="ECO:0000259" key="9">
    <source>
        <dbReference type="Pfam" id="PF08241"/>
    </source>
</evidence>
<evidence type="ECO:0000256" key="2">
    <source>
        <dbReference type="ARBA" id="ARBA00004746"/>
    </source>
</evidence>
<proteinExistence type="inferred from homology"/>
<dbReference type="Pfam" id="PF08241">
    <property type="entry name" value="Methyltransf_11"/>
    <property type="match status" value="1"/>
</dbReference>
<dbReference type="SUPFAM" id="SSF53335">
    <property type="entry name" value="S-adenosyl-L-methionine-dependent methyltransferases"/>
    <property type="match status" value="1"/>
</dbReference>
<dbReference type="Gene3D" id="3.40.50.150">
    <property type="entry name" value="Vaccinia Virus protein VP39"/>
    <property type="match status" value="1"/>
</dbReference>
<dbReference type="InterPro" id="IPR013216">
    <property type="entry name" value="Methyltransf_11"/>
</dbReference>
<dbReference type="PANTHER" id="PTHR13090">
    <property type="entry name" value="ARGININE-HYDROXYLASE NDUFAF5, MITOCHONDRIAL"/>
    <property type="match status" value="1"/>
</dbReference>
<evidence type="ECO:0000256" key="6">
    <source>
        <dbReference type="ARBA" id="ARBA00022691"/>
    </source>
</evidence>
<gene>
    <name evidence="8" type="primary">bioC</name>
    <name evidence="10" type="ORF">L196_07911</name>
</gene>
<evidence type="ECO:0000256" key="7">
    <source>
        <dbReference type="ARBA" id="ARBA00022756"/>
    </source>
</evidence>
<accession>A0AB33Z0P2</accession>
<feature type="domain" description="Methyltransferase type 11" evidence="9">
    <location>
        <begin position="56"/>
        <end position="152"/>
    </location>
</feature>
<dbReference type="GO" id="GO:0008757">
    <property type="term" value="F:S-adenosylmethionine-dependent methyltransferase activity"/>
    <property type="evidence" value="ECO:0007669"/>
    <property type="project" value="InterPro"/>
</dbReference>
<keyword evidence="6 8" id="KW-0949">S-adenosyl-L-methionine</keyword>
<evidence type="ECO:0000256" key="8">
    <source>
        <dbReference type="HAMAP-Rule" id="MF_00835"/>
    </source>
</evidence>
<dbReference type="GO" id="GO:0009102">
    <property type="term" value="P:biotin biosynthetic process"/>
    <property type="evidence" value="ECO:0007669"/>
    <property type="project" value="UniProtKB-UniRule"/>
</dbReference>
<dbReference type="HAMAP" id="MF_00835">
    <property type="entry name" value="BioC"/>
    <property type="match status" value="1"/>
</dbReference>
<protein>
    <recommendedName>
        <fullName evidence="3 8">Malonyl-[acyl-carrier protein] O-methyltransferase</fullName>
        <shortName evidence="8">Malonyl-ACP O-methyltransferase</shortName>
        <ecNumber evidence="3 8">2.1.1.197</ecNumber>
    </recommendedName>
    <alternativeName>
        <fullName evidence="8">Biotin synthesis protein BioC</fullName>
    </alternativeName>
</protein>
<keyword evidence="7 8" id="KW-0093">Biotin biosynthesis</keyword>
<dbReference type="GO" id="GO:0032259">
    <property type="term" value="P:methylation"/>
    <property type="evidence" value="ECO:0007669"/>
    <property type="project" value="UniProtKB-KW"/>
</dbReference>
<dbReference type="PANTHER" id="PTHR13090:SF1">
    <property type="entry name" value="ARGININE-HYDROXYLASE NDUFAF5, MITOCHONDRIAL"/>
    <property type="match status" value="1"/>
</dbReference>
<dbReference type="InterPro" id="IPR029063">
    <property type="entry name" value="SAM-dependent_MTases_sf"/>
</dbReference>
<keyword evidence="5 8" id="KW-0808">Transferase</keyword>